<protein>
    <submittedName>
        <fullName evidence="2">Uncharacterized protein</fullName>
    </submittedName>
</protein>
<evidence type="ECO:0000256" key="1">
    <source>
        <dbReference type="SAM" id="MobiDB-lite"/>
    </source>
</evidence>
<dbReference type="Proteomes" id="UP000242715">
    <property type="component" value="Unassembled WGS sequence"/>
</dbReference>
<feature type="region of interest" description="Disordered" evidence="1">
    <location>
        <begin position="388"/>
        <end position="420"/>
    </location>
</feature>
<evidence type="ECO:0000313" key="2">
    <source>
        <dbReference type="EMBL" id="GAU51009.1"/>
    </source>
</evidence>
<sequence length="636" mass="71805">MKLKKALNNVFFWDHRLFANVAKYDRFVTEEPVIAGVEGNLSQPREGEKKNEVVEVIRKAELERVKEVALCSEEERAKGLTIQFGSVILEKKEETVMEVEGAEGNVRARGDVVVTREGKGCVSEEKDKWRYFPLQEDVTWASRCYIANLKQGFCLTIVRQSLLDAGFVDYKLITLEGDAVLMQPTGQGSIENRLLEMNDLLHNFLEDITPWTSDDMRSYVRGAWVRCYRIPLHAWNPIFFAEIAELQGRLLKVDECTLNKDHMDFARILIATPSLQNLNFTIPVQIEDKVACLRIVEEQSSLLEEDVCLSDCAEDIDQFSIHTGVQDDEPIVDALVDQLHADWVTKVAEESKDNNVYFKKKLLTPSVFGIKKIARLSATDRNALLRALKQGKRKKPQKEGSLKSKSSGKQGTSLSAGSDTGAKSLKVQDWKSWVSLHGDSKQVQDDVVELGENIGVKCSNSFQALTCGRWSGSSHGRGWVVIMKILSYNVRGLGAVEKRIELQRLIAERRVDVLCIQESKMEVVEESLIRYLWGSDSFIEDNVDFFLANVYAPCESTGRVNLWNGLDGFLQLHRQMVGCVLGDFNTVRSQEERRSRQVSGSSEDLTPFNLFIENNNLVDLPLSGRKFTCGASEIFI</sequence>
<dbReference type="OrthoDB" id="1673143at2759"/>
<proteinExistence type="predicted"/>
<dbReference type="PANTHER" id="PTHR34427:SF5">
    <property type="entry name" value="DUF4283 DOMAIN-CONTAINING PROTEIN"/>
    <property type="match status" value="1"/>
</dbReference>
<dbReference type="AlphaFoldDB" id="A0A2Z6PTI9"/>
<evidence type="ECO:0000313" key="3">
    <source>
        <dbReference type="Proteomes" id="UP000242715"/>
    </source>
</evidence>
<dbReference type="PANTHER" id="PTHR34427">
    <property type="entry name" value="DUF4283 DOMAIN PROTEIN"/>
    <property type="match status" value="1"/>
</dbReference>
<gene>
    <name evidence="2" type="ORF">TSUD_377370</name>
</gene>
<organism evidence="2 3">
    <name type="scientific">Trifolium subterraneum</name>
    <name type="common">Subterranean clover</name>
    <dbReference type="NCBI Taxonomy" id="3900"/>
    <lineage>
        <taxon>Eukaryota</taxon>
        <taxon>Viridiplantae</taxon>
        <taxon>Streptophyta</taxon>
        <taxon>Embryophyta</taxon>
        <taxon>Tracheophyta</taxon>
        <taxon>Spermatophyta</taxon>
        <taxon>Magnoliopsida</taxon>
        <taxon>eudicotyledons</taxon>
        <taxon>Gunneridae</taxon>
        <taxon>Pentapetalae</taxon>
        <taxon>rosids</taxon>
        <taxon>fabids</taxon>
        <taxon>Fabales</taxon>
        <taxon>Fabaceae</taxon>
        <taxon>Papilionoideae</taxon>
        <taxon>50 kb inversion clade</taxon>
        <taxon>NPAAA clade</taxon>
        <taxon>Hologalegina</taxon>
        <taxon>IRL clade</taxon>
        <taxon>Trifolieae</taxon>
        <taxon>Trifolium</taxon>
    </lineage>
</organism>
<dbReference type="SUPFAM" id="SSF56219">
    <property type="entry name" value="DNase I-like"/>
    <property type="match status" value="1"/>
</dbReference>
<name>A0A2Z6PTI9_TRISU</name>
<dbReference type="InterPro" id="IPR036691">
    <property type="entry name" value="Endo/exonu/phosph_ase_sf"/>
</dbReference>
<reference evidence="3" key="1">
    <citation type="journal article" date="2017" name="Front. Plant Sci.">
        <title>Climate Clever Clovers: New Paradigm to Reduce the Environmental Footprint of Ruminants by Breeding Low Methanogenic Forages Utilizing Haplotype Variation.</title>
        <authorList>
            <person name="Kaur P."/>
            <person name="Appels R."/>
            <person name="Bayer P.E."/>
            <person name="Keeble-Gagnere G."/>
            <person name="Wang J."/>
            <person name="Hirakawa H."/>
            <person name="Shirasawa K."/>
            <person name="Vercoe P."/>
            <person name="Stefanova K."/>
            <person name="Durmic Z."/>
            <person name="Nichols P."/>
            <person name="Revell C."/>
            <person name="Isobe S.N."/>
            <person name="Edwards D."/>
            <person name="Erskine W."/>
        </authorList>
    </citation>
    <scope>NUCLEOTIDE SEQUENCE [LARGE SCALE GENOMIC DNA]</scope>
    <source>
        <strain evidence="3">cv. Daliak</strain>
    </source>
</reference>
<dbReference type="Gene3D" id="3.60.10.10">
    <property type="entry name" value="Endonuclease/exonuclease/phosphatase"/>
    <property type="match status" value="2"/>
</dbReference>
<keyword evidence="3" id="KW-1185">Reference proteome</keyword>
<feature type="compositionally biased region" description="Low complexity" evidence="1">
    <location>
        <begin position="403"/>
        <end position="415"/>
    </location>
</feature>
<accession>A0A2Z6PTI9</accession>
<dbReference type="EMBL" id="DF974938">
    <property type="protein sequence ID" value="GAU51009.1"/>
    <property type="molecule type" value="Genomic_DNA"/>
</dbReference>